<dbReference type="InterPro" id="IPR016181">
    <property type="entry name" value="Acyl_CoA_acyltransferase"/>
</dbReference>
<dbReference type="SUPFAM" id="SSF55729">
    <property type="entry name" value="Acyl-CoA N-acyltransferases (Nat)"/>
    <property type="match status" value="1"/>
</dbReference>
<dbReference type="InterPro" id="IPR000182">
    <property type="entry name" value="GNAT_dom"/>
</dbReference>
<dbReference type="InterPro" id="IPR041380">
    <property type="entry name" value="Acetyltransf_17"/>
</dbReference>
<dbReference type="GO" id="GO:0034069">
    <property type="term" value="F:aminoglycoside N-acetyltransferase activity"/>
    <property type="evidence" value="ECO:0007669"/>
    <property type="project" value="TreeGrafter"/>
</dbReference>
<accession>A0A9P1KG15</accession>
<dbReference type="EMBL" id="FO818640">
    <property type="protein sequence ID" value="CDM94921.1"/>
    <property type="molecule type" value="Genomic_DNA"/>
</dbReference>
<dbReference type="Pfam" id="PF13527">
    <property type="entry name" value="Acetyltransf_9"/>
    <property type="match status" value="1"/>
</dbReference>
<evidence type="ECO:0000259" key="1">
    <source>
        <dbReference type="PROSITE" id="PS51186"/>
    </source>
</evidence>
<dbReference type="AlphaFoldDB" id="A0A9P1KG15"/>
<feature type="domain" description="N-acetyltransferase" evidence="1">
    <location>
        <begin position="48"/>
        <end position="202"/>
    </location>
</feature>
<dbReference type="Gene3D" id="3.40.630.30">
    <property type="match status" value="2"/>
</dbReference>
<dbReference type="GO" id="GO:0030649">
    <property type="term" value="P:aminoglycoside antibiotic catabolic process"/>
    <property type="evidence" value="ECO:0007669"/>
    <property type="project" value="TreeGrafter"/>
</dbReference>
<dbReference type="InterPro" id="IPR036527">
    <property type="entry name" value="SCP2_sterol-bd_dom_sf"/>
</dbReference>
<dbReference type="PROSITE" id="PS51186">
    <property type="entry name" value="GNAT"/>
    <property type="match status" value="1"/>
</dbReference>
<organism evidence="2 3">
    <name type="scientific">Limnospira indica PCC 8005</name>
    <dbReference type="NCBI Taxonomy" id="376219"/>
    <lineage>
        <taxon>Bacteria</taxon>
        <taxon>Bacillati</taxon>
        <taxon>Cyanobacteriota</taxon>
        <taxon>Cyanophyceae</taxon>
        <taxon>Oscillatoriophycideae</taxon>
        <taxon>Oscillatoriales</taxon>
        <taxon>Sirenicapillariaceae</taxon>
        <taxon>Limnospira</taxon>
    </lineage>
</organism>
<dbReference type="PANTHER" id="PTHR37817">
    <property type="entry name" value="N-ACETYLTRANSFERASE EIS"/>
    <property type="match status" value="1"/>
</dbReference>
<protein>
    <submittedName>
        <fullName evidence="2">GCN5-related N-acetyltransferase</fullName>
    </submittedName>
</protein>
<dbReference type="InterPro" id="IPR051554">
    <property type="entry name" value="Acetyltransferase_Eis"/>
</dbReference>
<dbReference type="RefSeq" id="WP_006625912.1">
    <property type="nucleotide sequence ID" value="NZ_FO818640.1"/>
</dbReference>
<evidence type="ECO:0000313" key="2">
    <source>
        <dbReference type="EMBL" id="CDM94921.1"/>
    </source>
</evidence>
<dbReference type="Proteomes" id="UP000032946">
    <property type="component" value="Chromosome"/>
</dbReference>
<dbReference type="PANTHER" id="PTHR37817:SF1">
    <property type="entry name" value="N-ACETYLTRANSFERASE EIS"/>
    <property type="match status" value="1"/>
</dbReference>
<evidence type="ECO:0000313" key="3">
    <source>
        <dbReference type="Proteomes" id="UP000032946"/>
    </source>
</evidence>
<name>A0A9P1KG15_9CYAN</name>
<dbReference type="Pfam" id="PF17668">
    <property type="entry name" value="Acetyltransf_17"/>
    <property type="match status" value="1"/>
</dbReference>
<gene>
    <name evidence="2" type="ORF">ARTHRO_30187</name>
</gene>
<dbReference type="Pfam" id="PF13530">
    <property type="entry name" value="SCP2_2"/>
    <property type="match status" value="1"/>
</dbReference>
<dbReference type="SUPFAM" id="SSF55718">
    <property type="entry name" value="SCP-like"/>
    <property type="match status" value="1"/>
</dbReference>
<sequence>MALCRDSILLGEAAGGDRYINIGFRNYWETLMTGKSLDMGSPKKNHGFQMRTLTIDDLKAFNELLRYVFQVTNHDLHKIGWNEEEIEREKRPILEAAHVLGWFDHDKLISQIAIYPMKVNIHGVIYNMGGLTGVGTYPEYAQHGLAKSLIMQGLLEMKARGQTISYLYPYSIPYYRKKGWEIINDQIKYTIPDHKLPRITDVSGYVRRDHAEGDIIKAVYQKFAEQQHGALIRGSLEWQEYWRWDQDDLRAAVYYDQNDQPAGYVLYYIANDIFQIKDMIYLDEDGRRGLWNYISAHQSMVEKVIGWRYTNDPLAFLLDDSEITEEISPYYMARIIDVENLLKFYPFQPPVNATSLSFIVRDDLLNDNNGVFTVEWLDDGTTNITRKKSCHEARMSIQTLVSLLMNYRRPSYFYKVERLRADPQVVDLLEMIIPRNEPFFSDYF</sequence>
<dbReference type="InterPro" id="IPR025559">
    <property type="entry name" value="Eis_dom"/>
</dbReference>
<reference evidence="2 3" key="1">
    <citation type="submission" date="2014-02" db="EMBL/GenBank/DDBJ databases">
        <authorList>
            <person name="Genoscope - CEA"/>
        </authorList>
    </citation>
    <scope>NUCLEOTIDE SEQUENCE [LARGE SCALE GENOMIC DNA]</scope>
    <source>
        <strain evidence="2 3">PCC 8005</strain>
    </source>
</reference>
<keyword evidence="3" id="KW-1185">Reference proteome</keyword>
<proteinExistence type="predicted"/>
<dbReference type="Gene3D" id="3.30.1050.10">
    <property type="entry name" value="SCP2 sterol-binding domain"/>
    <property type="match status" value="1"/>
</dbReference>